<keyword evidence="5" id="KW-1185">Reference proteome</keyword>
<name>A0A4S2H360_9PROT</name>
<feature type="domain" description="HTH tetR-type" evidence="3">
    <location>
        <begin position="14"/>
        <end position="74"/>
    </location>
</feature>
<protein>
    <submittedName>
        <fullName evidence="4">TetR/AcrR family transcriptional regulator</fullName>
    </submittedName>
</protein>
<evidence type="ECO:0000313" key="4">
    <source>
        <dbReference type="EMBL" id="TGY90037.1"/>
    </source>
</evidence>
<sequence length="226" mass="24020">MMTASPPAGTSKRGRTLDSLLVALQSLLLERGAGAFSISDVSERAGVAQGTFYNYASSLEELVDALAILVSASMAALGRNAPSAEIDPVAAFVFKTRHTLSLPACAPDYGRLLFDAGLPVDRFLSGLRQDLQADLRVGSQLGVFKTEDPELSASFVAGCMLGVGLDLHRERLPKSAIQATITELLVMLGVPRTVAQRAASERMRFHAPPALPLRWLSLASSEGTRP</sequence>
<dbReference type="AlphaFoldDB" id="A0A4S2H360"/>
<dbReference type="PROSITE" id="PS50977">
    <property type="entry name" value="HTH_TETR_2"/>
    <property type="match status" value="1"/>
</dbReference>
<comment type="caution">
    <text evidence="4">The sequence shown here is derived from an EMBL/GenBank/DDBJ whole genome shotgun (WGS) entry which is preliminary data.</text>
</comment>
<gene>
    <name evidence="4" type="ORF">E5163_02590</name>
</gene>
<reference evidence="4 5" key="1">
    <citation type="journal article" date="2017" name="Int. J. Syst. Evol. Microbiol.">
        <title>Marinicauda algicola sp. nov., isolated from a marine red alga Rhodosorus marinus.</title>
        <authorList>
            <person name="Jeong S.E."/>
            <person name="Jeon S.H."/>
            <person name="Chun B.H."/>
            <person name="Kim D.W."/>
            <person name="Jeon C.O."/>
        </authorList>
    </citation>
    <scope>NUCLEOTIDE SEQUENCE [LARGE SCALE GENOMIC DNA]</scope>
    <source>
        <strain evidence="4 5">JCM 31718</strain>
    </source>
</reference>
<dbReference type="OrthoDB" id="9808189at2"/>
<dbReference type="EMBL" id="SRXW01000001">
    <property type="protein sequence ID" value="TGY90037.1"/>
    <property type="molecule type" value="Genomic_DNA"/>
</dbReference>
<dbReference type="GO" id="GO:0003677">
    <property type="term" value="F:DNA binding"/>
    <property type="evidence" value="ECO:0007669"/>
    <property type="project" value="UniProtKB-UniRule"/>
</dbReference>
<dbReference type="InterPro" id="IPR009057">
    <property type="entry name" value="Homeodomain-like_sf"/>
</dbReference>
<proteinExistence type="predicted"/>
<keyword evidence="1 2" id="KW-0238">DNA-binding</keyword>
<dbReference type="PRINTS" id="PR00455">
    <property type="entry name" value="HTHTETR"/>
</dbReference>
<feature type="DNA-binding region" description="H-T-H motif" evidence="2">
    <location>
        <begin position="37"/>
        <end position="56"/>
    </location>
</feature>
<evidence type="ECO:0000256" key="2">
    <source>
        <dbReference type="PROSITE-ProRule" id="PRU00335"/>
    </source>
</evidence>
<evidence type="ECO:0000313" key="5">
    <source>
        <dbReference type="Proteomes" id="UP000308054"/>
    </source>
</evidence>
<accession>A0A4S2H360</accession>
<evidence type="ECO:0000259" key="3">
    <source>
        <dbReference type="PROSITE" id="PS50977"/>
    </source>
</evidence>
<dbReference type="Pfam" id="PF00440">
    <property type="entry name" value="TetR_N"/>
    <property type="match status" value="1"/>
</dbReference>
<dbReference type="Gene3D" id="1.10.357.10">
    <property type="entry name" value="Tetracycline Repressor, domain 2"/>
    <property type="match status" value="1"/>
</dbReference>
<evidence type="ECO:0000256" key="1">
    <source>
        <dbReference type="ARBA" id="ARBA00023125"/>
    </source>
</evidence>
<organism evidence="4 5">
    <name type="scientific">Marinicauda algicola</name>
    <dbReference type="NCBI Taxonomy" id="2029849"/>
    <lineage>
        <taxon>Bacteria</taxon>
        <taxon>Pseudomonadati</taxon>
        <taxon>Pseudomonadota</taxon>
        <taxon>Alphaproteobacteria</taxon>
        <taxon>Maricaulales</taxon>
        <taxon>Maricaulaceae</taxon>
        <taxon>Marinicauda</taxon>
    </lineage>
</organism>
<dbReference type="Proteomes" id="UP000308054">
    <property type="component" value="Unassembled WGS sequence"/>
</dbReference>
<dbReference type="RefSeq" id="WP_135994534.1">
    <property type="nucleotide sequence ID" value="NZ_SRXW01000001.1"/>
</dbReference>
<dbReference type="SUPFAM" id="SSF46689">
    <property type="entry name" value="Homeodomain-like"/>
    <property type="match status" value="1"/>
</dbReference>
<dbReference type="InterPro" id="IPR001647">
    <property type="entry name" value="HTH_TetR"/>
</dbReference>